<comment type="caution">
    <text evidence="4">The sequence shown here is derived from an EMBL/GenBank/DDBJ whole genome shotgun (WGS) entry which is preliminary data.</text>
</comment>
<name>A0A8H3IDP1_9LECA</name>
<dbReference type="Gene3D" id="6.10.20.40">
    <property type="entry name" value="TEA/ATTS domain"/>
    <property type="match status" value="1"/>
</dbReference>
<feature type="domain" description="TEA" evidence="3">
    <location>
        <begin position="43"/>
        <end position="73"/>
    </location>
</feature>
<evidence type="ECO:0000259" key="3">
    <source>
        <dbReference type="Pfam" id="PF01285"/>
    </source>
</evidence>
<dbReference type="OrthoDB" id="10006572at2759"/>
<dbReference type="Proteomes" id="UP000664534">
    <property type="component" value="Unassembled WGS sequence"/>
</dbReference>
<evidence type="ECO:0000256" key="1">
    <source>
        <dbReference type="ARBA" id="ARBA00008421"/>
    </source>
</evidence>
<evidence type="ECO:0000313" key="4">
    <source>
        <dbReference type="EMBL" id="CAF9916975.1"/>
    </source>
</evidence>
<reference evidence="4" key="1">
    <citation type="submission" date="2021-03" db="EMBL/GenBank/DDBJ databases">
        <authorList>
            <person name="Tagirdzhanova G."/>
        </authorList>
    </citation>
    <scope>NUCLEOTIDE SEQUENCE</scope>
</reference>
<dbReference type="AlphaFoldDB" id="A0A8H3IDP1"/>
<dbReference type="GO" id="GO:0003700">
    <property type="term" value="F:DNA-binding transcription factor activity"/>
    <property type="evidence" value="ECO:0007669"/>
    <property type="project" value="InterPro"/>
</dbReference>
<keyword evidence="5" id="KW-1185">Reference proteome</keyword>
<dbReference type="InterPro" id="IPR000818">
    <property type="entry name" value="TEA/ATTS_dom"/>
</dbReference>
<comment type="similarity">
    <text evidence="1">Belongs to the TEC1 family.</text>
</comment>
<dbReference type="InterPro" id="IPR038096">
    <property type="entry name" value="TEA/ATTS_sf"/>
</dbReference>
<feature type="compositionally biased region" description="Basic residues" evidence="2">
    <location>
        <begin position="133"/>
        <end position="156"/>
    </location>
</feature>
<protein>
    <recommendedName>
        <fullName evidence="3">TEA domain-containing protein</fullName>
    </recommendedName>
</protein>
<dbReference type="Pfam" id="PF01285">
    <property type="entry name" value="TEA"/>
    <property type="match status" value="1"/>
</dbReference>
<sequence length="407" mass="47140">MPFTKVATIPVLDVQALIRCRLALRWTADYQHRINGTHGQHSNMMISRVIYECTGQRRSRKQVSSHIQALRKMITEMPEDWDNLIQQVDRATTELREAETEDTAQITRIIRRGQNALFILATRNLENEYAAFHRSHPRQRQRRRKTQASPKSRIRPAKFMPDGPAHSLFHEISRFAPQNGRELSFEPLRPLGANFLALSSVDHFFRTEVLQYIEDHLSFDFTDNEIALQSFCTHIEPIRRQHLKQIAVEFVDSHAADVPSPSTTFGTYLSTNLPNLKTVSLTLIPRNPTRADIFDTQHHWGQPTEDFMSSLDDLKATVVLKLQWKEDCDYFEENYVGIRGWKCIQRSEDPGEHEQPPVWTYGWYHQYRDAWTTCLGLYELAPNAVTSANHERKFAVSPGIMSENLAV</sequence>
<proteinExistence type="inferred from homology"/>
<dbReference type="EMBL" id="CAJPDT010000017">
    <property type="protein sequence ID" value="CAF9916975.1"/>
    <property type="molecule type" value="Genomic_DNA"/>
</dbReference>
<evidence type="ECO:0000313" key="5">
    <source>
        <dbReference type="Proteomes" id="UP000664534"/>
    </source>
</evidence>
<gene>
    <name evidence="4" type="ORF">IMSHALPRED_003360</name>
</gene>
<accession>A0A8H3IDP1</accession>
<feature type="region of interest" description="Disordered" evidence="2">
    <location>
        <begin position="131"/>
        <end position="160"/>
    </location>
</feature>
<evidence type="ECO:0000256" key="2">
    <source>
        <dbReference type="SAM" id="MobiDB-lite"/>
    </source>
</evidence>
<organism evidence="4 5">
    <name type="scientific">Imshaugia aleurites</name>
    <dbReference type="NCBI Taxonomy" id="172621"/>
    <lineage>
        <taxon>Eukaryota</taxon>
        <taxon>Fungi</taxon>
        <taxon>Dikarya</taxon>
        <taxon>Ascomycota</taxon>
        <taxon>Pezizomycotina</taxon>
        <taxon>Lecanoromycetes</taxon>
        <taxon>OSLEUM clade</taxon>
        <taxon>Lecanoromycetidae</taxon>
        <taxon>Lecanorales</taxon>
        <taxon>Lecanorineae</taxon>
        <taxon>Parmeliaceae</taxon>
        <taxon>Imshaugia</taxon>
    </lineage>
</organism>